<evidence type="ECO:0000259" key="1">
    <source>
        <dbReference type="Pfam" id="PF04577"/>
    </source>
</evidence>
<gene>
    <name evidence="2" type="ORF">GCM10007866_13200</name>
</gene>
<dbReference type="EMBL" id="BSNW01000009">
    <property type="protein sequence ID" value="GLQ68869.1"/>
    <property type="molecule type" value="Genomic_DNA"/>
</dbReference>
<sequence>MICKNISINDLKKIKERFFIDNINYIKNNCDREIIQYVNDFLSGNYYYFDFNEENITQEKDFFNKKVIYACFREKNRHWKGFFQSIKKDVIGKKLLINKKIFKNTHTECIGIRQCRPDKKEYTIDQYQNIGFYNKNPFYEYINYDEYNVFRYLLKEFGDVVVNNFNYIKSNEAKSDFFLSAILYKSGGISSDVCSVAECDITPLIEGVDITFVYDEQGINKKFLFSKPYEDFFGKYFENLNEKSTVPGIHDQRTGFSDREQFNKFFLDYFCFFGFENKKINFIHNSVFEAFVSPSEAEENIFEKQEQNIKTKSLKGIFRNDAYGLPEGKKKYSDHNNFFMPKSHNVQLVGLDVTPHISQRHTKSYSLSSRDVFEMANVALSGHACLWNGGFLLDLESDLCTVAENEARAGFWKKPTSDNITKKIEEDCIIAFSPGYGCYGHYLVDDLPRIGLIRDHIGPQAFKEKKFIIPKATPSWGRDLLKYFFDLSEDNFLLFEHTQEIWEINRVLISAYPHKNYNFHPYIKEFYDKYKMNTNKPYRKVCLSRKTWEPTKRGQRVFRQQKFFEEMALKLGYEIIEPEKLSIAEQIKLMQETVCQVGEHGSAQHSSLFNTNGMTIGTIHPRTEVQIGIGRIYNDDNIICYADSENTDQNNNIFYDLSEEKIIEFFEAVEKKHVARIKKDNTMMPELCGELSDTQER</sequence>
<feature type="domain" description="Glycosyltransferase 61 catalytic" evidence="1">
    <location>
        <begin position="439"/>
        <end position="613"/>
    </location>
</feature>
<accession>A0ABQ5WZJ3</accession>
<reference evidence="3" key="1">
    <citation type="journal article" date="2019" name="Int. J. Syst. Evol. Microbiol.">
        <title>The Global Catalogue of Microorganisms (GCM) 10K type strain sequencing project: providing services to taxonomists for standard genome sequencing and annotation.</title>
        <authorList>
            <consortium name="The Broad Institute Genomics Platform"/>
            <consortium name="The Broad Institute Genome Sequencing Center for Infectious Disease"/>
            <person name="Wu L."/>
            <person name="Ma J."/>
        </authorList>
    </citation>
    <scope>NUCLEOTIDE SEQUENCE [LARGE SCALE GENOMIC DNA]</scope>
    <source>
        <strain evidence="3">NBRC 3250</strain>
    </source>
</reference>
<keyword evidence="3" id="KW-1185">Reference proteome</keyword>
<comment type="caution">
    <text evidence="2">The sequence shown here is derived from an EMBL/GenBank/DDBJ whole genome shotgun (WGS) entry which is preliminary data.</text>
</comment>
<dbReference type="Pfam" id="PF04577">
    <property type="entry name" value="Glyco_transf_61"/>
    <property type="match status" value="1"/>
</dbReference>
<dbReference type="Proteomes" id="UP001156672">
    <property type="component" value="Unassembled WGS sequence"/>
</dbReference>
<proteinExistence type="predicted"/>
<dbReference type="RefSeq" id="WP_082790582.1">
    <property type="nucleotide sequence ID" value="NZ_BEWL01000003.1"/>
</dbReference>
<evidence type="ECO:0000313" key="3">
    <source>
        <dbReference type="Proteomes" id="UP001156672"/>
    </source>
</evidence>
<protein>
    <recommendedName>
        <fullName evidence="1">Glycosyltransferase 61 catalytic domain-containing protein</fullName>
    </recommendedName>
</protein>
<evidence type="ECO:0000313" key="2">
    <source>
        <dbReference type="EMBL" id="GLQ68869.1"/>
    </source>
</evidence>
<dbReference type="InterPro" id="IPR049625">
    <property type="entry name" value="Glyco_transf_61_cat"/>
</dbReference>
<name>A0ABQ5WZJ3_9PROT</name>
<organism evidence="2 3">
    <name type="scientific">Gluconobacter albidus</name>
    <dbReference type="NCBI Taxonomy" id="318683"/>
    <lineage>
        <taxon>Bacteria</taxon>
        <taxon>Pseudomonadati</taxon>
        <taxon>Pseudomonadota</taxon>
        <taxon>Alphaproteobacteria</taxon>
        <taxon>Acetobacterales</taxon>
        <taxon>Acetobacteraceae</taxon>
        <taxon>Gluconobacter</taxon>
    </lineage>
</organism>